<gene>
    <name evidence="2" type="ORF">EZS28_006333</name>
</gene>
<feature type="region of interest" description="Disordered" evidence="1">
    <location>
        <begin position="61"/>
        <end position="100"/>
    </location>
</feature>
<dbReference type="AlphaFoldDB" id="A0A5J4WT53"/>
<evidence type="ECO:0000313" key="2">
    <source>
        <dbReference type="EMBL" id="KAA6398138.1"/>
    </source>
</evidence>
<accession>A0A5J4WT53</accession>
<name>A0A5J4WT53_9EUKA</name>
<dbReference type="Proteomes" id="UP000324800">
    <property type="component" value="Unassembled WGS sequence"/>
</dbReference>
<reference evidence="2 3" key="1">
    <citation type="submission" date="2019-03" db="EMBL/GenBank/DDBJ databases">
        <title>Single cell metagenomics reveals metabolic interactions within the superorganism composed of flagellate Streblomastix strix and complex community of Bacteroidetes bacteria on its surface.</title>
        <authorList>
            <person name="Treitli S.C."/>
            <person name="Kolisko M."/>
            <person name="Husnik F."/>
            <person name="Keeling P."/>
            <person name="Hampl V."/>
        </authorList>
    </citation>
    <scope>NUCLEOTIDE SEQUENCE [LARGE SCALE GENOMIC DNA]</scope>
    <source>
        <strain evidence="2">ST1C</strain>
    </source>
</reference>
<sequence length="100" mass="11409">MDICLFELFSGLFVNVRGDVYVEDIVNYEERVVLSIIQTVYSVAQLAVPLNAVTSNVLQGKDKEQEFESSPVVPTQYDSPETSKKFSDKENTNRIRTMKR</sequence>
<evidence type="ECO:0000313" key="3">
    <source>
        <dbReference type="Proteomes" id="UP000324800"/>
    </source>
</evidence>
<feature type="compositionally biased region" description="Basic and acidic residues" evidence="1">
    <location>
        <begin position="81"/>
        <end position="93"/>
    </location>
</feature>
<organism evidence="2 3">
    <name type="scientific">Streblomastix strix</name>
    <dbReference type="NCBI Taxonomy" id="222440"/>
    <lineage>
        <taxon>Eukaryota</taxon>
        <taxon>Metamonada</taxon>
        <taxon>Preaxostyla</taxon>
        <taxon>Oxymonadida</taxon>
        <taxon>Streblomastigidae</taxon>
        <taxon>Streblomastix</taxon>
    </lineage>
</organism>
<evidence type="ECO:0000256" key="1">
    <source>
        <dbReference type="SAM" id="MobiDB-lite"/>
    </source>
</evidence>
<proteinExistence type="predicted"/>
<dbReference type="EMBL" id="SNRW01001025">
    <property type="protein sequence ID" value="KAA6398138.1"/>
    <property type="molecule type" value="Genomic_DNA"/>
</dbReference>
<protein>
    <submittedName>
        <fullName evidence="2">Uncharacterized protein</fullName>
    </submittedName>
</protein>
<comment type="caution">
    <text evidence="2">The sequence shown here is derived from an EMBL/GenBank/DDBJ whole genome shotgun (WGS) entry which is preliminary data.</text>
</comment>